<dbReference type="AlphaFoldDB" id="A0A1H2TJE7"/>
<reference evidence="1 2" key="1">
    <citation type="submission" date="2016-10" db="EMBL/GenBank/DDBJ databases">
        <authorList>
            <person name="de Groot N.N."/>
        </authorList>
    </citation>
    <scope>NUCLEOTIDE SEQUENCE [LARGE SCALE GENOMIC DNA]</scope>
    <source>
        <strain evidence="1 2">CGMCC 1.7059</strain>
    </source>
</reference>
<sequence>MEISELEKYRPLYLSMERMGAGRILKEFLRRDLRQTLPFSVSHGVDFGHCFDAMDIEDIEPVHWAYNDVIKDRVSGKKNYILAPHPWAILHQKLGEERGAGTLIIGPPPGVDNDRKLYDLIRHCNIGKANILIKGVGNYLGSIEFWKSKGVEPVTAGFRDIEFYDRLFSLLSRYDRVIGSNLSSAIVFAASIGKKIEFVDGFSYEFYDRGDYLNRVNFESEDARSFIKFFFYGGGRERKELSQNLLGYEYLSCSKMINNNIENVLSELKSPVYVSNNKKPFHLLRLFAAVKFNRPGLIRSDFFSLVRNYFFSNGHKNKVCKVELNELSAWLNGVSSDNFQITPTPYVKGVTVPGQAVTQYPE</sequence>
<name>A0A1H2TJE7_9GAMM</name>
<dbReference type="Proteomes" id="UP000199675">
    <property type="component" value="Unassembled WGS sequence"/>
</dbReference>
<keyword evidence="2" id="KW-1185">Reference proteome</keyword>
<gene>
    <name evidence="1" type="ORF">SAMN04487960_102464</name>
</gene>
<accession>A0A1H2TJE7</accession>
<protein>
    <submittedName>
        <fullName evidence="1">Uncharacterized protein</fullName>
    </submittedName>
</protein>
<organism evidence="1 2">
    <name type="scientific">Marinobacter mobilis</name>
    <dbReference type="NCBI Taxonomy" id="488533"/>
    <lineage>
        <taxon>Bacteria</taxon>
        <taxon>Pseudomonadati</taxon>
        <taxon>Pseudomonadota</taxon>
        <taxon>Gammaproteobacteria</taxon>
        <taxon>Pseudomonadales</taxon>
        <taxon>Marinobacteraceae</taxon>
        <taxon>Marinobacter</taxon>
    </lineage>
</organism>
<dbReference type="STRING" id="488533.SAMN04487960_102464"/>
<proteinExistence type="predicted"/>
<evidence type="ECO:0000313" key="1">
    <source>
        <dbReference type="EMBL" id="SDW44073.1"/>
    </source>
</evidence>
<evidence type="ECO:0000313" key="2">
    <source>
        <dbReference type="Proteomes" id="UP000199675"/>
    </source>
</evidence>
<dbReference type="RefSeq" id="WP_091811802.1">
    <property type="nucleotide sequence ID" value="NZ_FNNE01000002.1"/>
</dbReference>
<dbReference type="EMBL" id="FNNE01000002">
    <property type="protein sequence ID" value="SDW44073.1"/>
    <property type="molecule type" value="Genomic_DNA"/>
</dbReference>